<organism evidence="1 2">
    <name type="scientific">Anisodus tanguticus</name>
    <dbReference type="NCBI Taxonomy" id="243964"/>
    <lineage>
        <taxon>Eukaryota</taxon>
        <taxon>Viridiplantae</taxon>
        <taxon>Streptophyta</taxon>
        <taxon>Embryophyta</taxon>
        <taxon>Tracheophyta</taxon>
        <taxon>Spermatophyta</taxon>
        <taxon>Magnoliopsida</taxon>
        <taxon>eudicotyledons</taxon>
        <taxon>Gunneridae</taxon>
        <taxon>Pentapetalae</taxon>
        <taxon>asterids</taxon>
        <taxon>lamiids</taxon>
        <taxon>Solanales</taxon>
        <taxon>Solanaceae</taxon>
        <taxon>Solanoideae</taxon>
        <taxon>Hyoscyameae</taxon>
        <taxon>Anisodus</taxon>
    </lineage>
</organism>
<sequence>MANTKIQTPKAYPSAARLAIPIAILNTLASLKCLEQSNSYKSKCQEHFDNYKECKKKERRLGGAQSKSVFILMSHNKLKSIVLSLYNICQANNTSFNLFQEAIVTQSLHVRINVIVFVVAFFGSFGNRFVDSIFT</sequence>
<proteinExistence type="predicted"/>
<accession>A0AAE1SMH1</accession>
<dbReference type="Proteomes" id="UP001291623">
    <property type="component" value="Unassembled WGS sequence"/>
</dbReference>
<evidence type="ECO:0000313" key="2">
    <source>
        <dbReference type="Proteomes" id="UP001291623"/>
    </source>
</evidence>
<dbReference type="AlphaFoldDB" id="A0AAE1SMH1"/>
<dbReference type="SUPFAM" id="SSF47072">
    <property type="entry name" value="Cysteine alpha-hairpin motif"/>
    <property type="match status" value="1"/>
</dbReference>
<name>A0AAE1SMH1_9SOLA</name>
<protein>
    <submittedName>
        <fullName evidence="1">Uncharacterized protein</fullName>
    </submittedName>
</protein>
<dbReference type="EMBL" id="JAVYJV010000004">
    <property type="protein sequence ID" value="KAK4372361.1"/>
    <property type="molecule type" value="Genomic_DNA"/>
</dbReference>
<keyword evidence="2" id="KW-1185">Reference proteome</keyword>
<dbReference type="PANTHER" id="PTHR48150:SF1">
    <property type="entry name" value="COX19 FAMILY PROTEIN (CHCH MOTIF)"/>
    <property type="match status" value="1"/>
</dbReference>
<comment type="caution">
    <text evidence="1">The sequence shown here is derived from an EMBL/GenBank/DDBJ whole genome shotgun (WGS) entry which is preliminary data.</text>
</comment>
<reference evidence="1" key="1">
    <citation type="submission" date="2023-12" db="EMBL/GenBank/DDBJ databases">
        <title>Genome assembly of Anisodus tanguticus.</title>
        <authorList>
            <person name="Wang Y.-J."/>
        </authorList>
    </citation>
    <scope>NUCLEOTIDE SEQUENCE</scope>
    <source>
        <strain evidence="1">KB-2021</strain>
        <tissue evidence="1">Leaf</tissue>
    </source>
</reference>
<evidence type="ECO:0000313" key="1">
    <source>
        <dbReference type="EMBL" id="KAK4372361.1"/>
    </source>
</evidence>
<dbReference type="InterPro" id="IPR009069">
    <property type="entry name" value="Cys_alpha_HP_mot_SF"/>
</dbReference>
<gene>
    <name evidence="1" type="ORF">RND71_007745</name>
</gene>
<dbReference type="PANTHER" id="PTHR48150">
    <property type="entry name" value="CYTOCHROME C OXIDASE-ASSEMBLY FACTOR COX23, MITOCHONDRIAL"/>
    <property type="match status" value="1"/>
</dbReference>